<evidence type="ECO:0000313" key="2">
    <source>
        <dbReference type="Proteomes" id="UP000789702"/>
    </source>
</evidence>
<reference evidence="1" key="1">
    <citation type="submission" date="2021-06" db="EMBL/GenBank/DDBJ databases">
        <authorList>
            <person name="Kallberg Y."/>
            <person name="Tangrot J."/>
            <person name="Rosling A."/>
        </authorList>
    </citation>
    <scope>NUCLEOTIDE SEQUENCE</scope>
    <source>
        <strain evidence="1">IL203A</strain>
    </source>
</reference>
<protein>
    <submittedName>
        <fullName evidence="1">2894_t:CDS:1</fullName>
    </submittedName>
</protein>
<dbReference type="Proteomes" id="UP000789702">
    <property type="component" value="Unassembled WGS sequence"/>
</dbReference>
<evidence type="ECO:0000313" key="1">
    <source>
        <dbReference type="EMBL" id="CAG8750380.1"/>
    </source>
</evidence>
<sequence length="205" mass="21890">ILVTPLGALSVVISAVLSSIFLKEKLSFDGKVGCALCIIGATIIVIHAPSTTVTNSIDEFRNEFFHPLFLGYAITCIFLTLIIIWRVAPKYGSKNMLVYIGVCSMIGSLSVVTTQGLGTAIVTTIMDPKQNQLTNWFFYVVAAFVVVTFSAILSNGFNASPVSIATVVLGFLVICNGIVLLQTSKGASMDGRQSILMSNDRVSSP</sequence>
<accession>A0ACA9QFW6</accession>
<dbReference type="EMBL" id="CAJVPU010045852">
    <property type="protein sequence ID" value="CAG8750380.1"/>
    <property type="molecule type" value="Genomic_DNA"/>
</dbReference>
<feature type="non-terminal residue" evidence="1">
    <location>
        <position position="1"/>
    </location>
</feature>
<comment type="caution">
    <text evidence="1">The sequence shown here is derived from an EMBL/GenBank/DDBJ whole genome shotgun (WGS) entry which is preliminary data.</text>
</comment>
<gene>
    <name evidence="1" type="ORF">DHETER_LOCUS14597</name>
</gene>
<proteinExistence type="predicted"/>
<name>A0ACA9QFW6_9GLOM</name>
<keyword evidence="2" id="KW-1185">Reference proteome</keyword>
<feature type="non-terminal residue" evidence="1">
    <location>
        <position position="205"/>
    </location>
</feature>
<organism evidence="1 2">
    <name type="scientific">Dentiscutata heterogama</name>
    <dbReference type="NCBI Taxonomy" id="1316150"/>
    <lineage>
        <taxon>Eukaryota</taxon>
        <taxon>Fungi</taxon>
        <taxon>Fungi incertae sedis</taxon>
        <taxon>Mucoromycota</taxon>
        <taxon>Glomeromycotina</taxon>
        <taxon>Glomeromycetes</taxon>
        <taxon>Diversisporales</taxon>
        <taxon>Gigasporaceae</taxon>
        <taxon>Dentiscutata</taxon>
    </lineage>
</organism>